<dbReference type="EMBL" id="OU466862">
    <property type="protein sequence ID" value="CAH2069938.1"/>
    <property type="molecule type" value="Genomic_DNA"/>
</dbReference>
<dbReference type="AlphaFoldDB" id="A0AAU9SSJ2"/>
<dbReference type="PANTHER" id="PTHR33974">
    <property type="entry name" value="VASCULAR-RELATED UNKNOWN PROTEIN 1-RELATED"/>
    <property type="match status" value="1"/>
</dbReference>
<dbReference type="GO" id="GO:0009825">
    <property type="term" value="P:multidimensional cell growth"/>
    <property type="evidence" value="ECO:0007669"/>
    <property type="project" value="TreeGrafter"/>
</dbReference>
<proteinExistence type="predicted"/>
<sequence length="198" mass="22255">MLHLLLPNNKPNKRNNFFLFSIPIFFMESSMNNAFIMSKHETTTFSSDQTPEESSWTMYFEDFFEASSSVVDVGDCSYSSVSDAMSFVATKKTLHVSNQEEFNSSNKFDIKRTNNREIPFGRHYDLEDTASSPSRSPNVYSMMNLLDNNTRHGNGVVGVDTNNVKGERAVQNQGGLSVDLKKKGLCLVPMSMVTNFLG</sequence>
<reference evidence="1 2" key="1">
    <citation type="submission" date="2022-03" db="EMBL/GenBank/DDBJ databases">
        <authorList>
            <person name="Nunn A."/>
            <person name="Chopra R."/>
            <person name="Nunn A."/>
            <person name="Contreras Garrido A."/>
        </authorList>
    </citation>
    <scope>NUCLEOTIDE SEQUENCE [LARGE SCALE GENOMIC DNA]</scope>
</reference>
<organism evidence="1 2">
    <name type="scientific">Thlaspi arvense</name>
    <name type="common">Field penny-cress</name>
    <dbReference type="NCBI Taxonomy" id="13288"/>
    <lineage>
        <taxon>Eukaryota</taxon>
        <taxon>Viridiplantae</taxon>
        <taxon>Streptophyta</taxon>
        <taxon>Embryophyta</taxon>
        <taxon>Tracheophyta</taxon>
        <taxon>Spermatophyta</taxon>
        <taxon>Magnoliopsida</taxon>
        <taxon>eudicotyledons</taxon>
        <taxon>Gunneridae</taxon>
        <taxon>Pentapetalae</taxon>
        <taxon>rosids</taxon>
        <taxon>malvids</taxon>
        <taxon>Brassicales</taxon>
        <taxon>Brassicaceae</taxon>
        <taxon>Thlaspideae</taxon>
        <taxon>Thlaspi</taxon>
    </lineage>
</organism>
<dbReference type="Proteomes" id="UP000836841">
    <property type="component" value="Chromosome 6"/>
</dbReference>
<dbReference type="PANTHER" id="PTHR33974:SF26">
    <property type="entry name" value="VASCULAR-RELATED UNKNOWN PROTEIN 4"/>
    <property type="match status" value="1"/>
</dbReference>
<dbReference type="GO" id="GO:0010089">
    <property type="term" value="P:xylem development"/>
    <property type="evidence" value="ECO:0007669"/>
    <property type="project" value="InterPro"/>
</dbReference>
<protein>
    <submittedName>
        <fullName evidence="1">Uncharacterized protein</fullName>
    </submittedName>
</protein>
<evidence type="ECO:0000313" key="1">
    <source>
        <dbReference type="EMBL" id="CAH2069938.1"/>
    </source>
</evidence>
<dbReference type="InterPro" id="IPR039280">
    <property type="entry name" value="VUP"/>
</dbReference>
<keyword evidence="2" id="KW-1185">Reference proteome</keyword>
<evidence type="ECO:0000313" key="2">
    <source>
        <dbReference type="Proteomes" id="UP000836841"/>
    </source>
</evidence>
<gene>
    <name evidence="1" type="ORF">TAV2_LOCUS19035</name>
</gene>
<accession>A0AAU9SSJ2</accession>
<name>A0AAU9SSJ2_THLAR</name>